<dbReference type="Gene3D" id="6.10.250.3200">
    <property type="match status" value="1"/>
</dbReference>
<dbReference type="Proteomes" id="UP000664096">
    <property type="component" value="Unassembled WGS sequence"/>
</dbReference>
<evidence type="ECO:0000259" key="7">
    <source>
        <dbReference type="PROSITE" id="PS50111"/>
    </source>
</evidence>
<evidence type="ECO:0000256" key="3">
    <source>
        <dbReference type="ARBA" id="ARBA00022989"/>
    </source>
</evidence>
<evidence type="ECO:0000256" key="1">
    <source>
        <dbReference type="ARBA" id="ARBA00004141"/>
    </source>
</evidence>
<keyword evidence="4" id="KW-0472">Membrane</keyword>
<dbReference type="RefSeq" id="WP_207139208.1">
    <property type="nucleotide sequence ID" value="NZ_JAEKJZ010000001.1"/>
</dbReference>
<proteinExistence type="predicted"/>
<evidence type="ECO:0000256" key="6">
    <source>
        <dbReference type="SAM" id="Coils"/>
    </source>
</evidence>
<dbReference type="GO" id="GO:0007165">
    <property type="term" value="P:signal transduction"/>
    <property type="evidence" value="ECO:0007669"/>
    <property type="project" value="UniProtKB-KW"/>
</dbReference>
<evidence type="ECO:0000256" key="2">
    <source>
        <dbReference type="ARBA" id="ARBA00022692"/>
    </source>
</evidence>
<dbReference type="EMBL" id="JAEKJZ010000001">
    <property type="protein sequence ID" value="MBN9669661.1"/>
    <property type="molecule type" value="Genomic_DNA"/>
</dbReference>
<organism evidence="8 9">
    <name type="scientific">Roseibium aggregatum</name>
    <dbReference type="NCBI Taxonomy" id="187304"/>
    <lineage>
        <taxon>Bacteria</taxon>
        <taxon>Pseudomonadati</taxon>
        <taxon>Pseudomonadota</taxon>
        <taxon>Alphaproteobacteria</taxon>
        <taxon>Hyphomicrobiales</taxon>
        <taxon>Stappiaceae</taxon>
        <taxon>Roseibium</taxon>
    </lineage>
</organism>
<evidence type="ECO:0000313" key="8">
    <source>
        <dbReference type="EMBL" id="MBN9669661.1"/>
    </source>
</evidence>
<dbReference type="PROSITE" id="PS50111">
    <property type="entry name" value="CHEMOTAXIS_TRANSDUC_2"/>
    <property type="match status" value="1"/>
</dbReference>
<name>A0A939EA61_9HYPH</name>
<dbReference type="Pfam" id="PF13675">
    <property type="entry name" value="PilJ"/>
    <property type="match status" value="1"/>
</dbReference>
<comment type="subcellular location">
    <subcellularLocation>
        <location evidence="1">Membrane</location>
        <topology evidence="1">Multi-pass membrane protein</topology>
    </subcellularLocation>
</comment>
<dbReference type="GO" id="GO:0016020">
    <property type="term" value="C:membrane"/>
    <property type="evidence" value="ECO:0007669"/>
    <property type="project" value="UniProtKB-SubCell"/>
</dbReference>
<dbReference type="InterPro" id="IPR029095">
    <property type="entry name" value="NarX-like_N"/>
</dbReference>
<reference evidence="8" key="1">
    <citation type="submission" date="2020-12" db="EMBL/GenBank/DDBJ databases">
        <title>Oil enriched cultivation method for isolating marine PHA-producing bacteria.</title>
        <authorList>
            <person name="Zheng W."/>
            <person name="Yu S."/>
            <person name="Huang Y."/>
        </authorList>
    </citation>
    <scope>NUCLEOTIDE SEQUENCE</scope>
    <source>
        <strain evidence="8">SY-2-12</strain>
    </source>
</reference>
<evidence type="ECO:0000256" key="5">
    <source>
        <dbReference type="PROSITE-ProRule" id="PRU00284"/>
    </source>
</evidence>
<accession>A0A939EA61</accession>
<evidence type="ECO:0000313" key="9">
    <source>
        <dbReference type="Proteomes" id="UP000664096"/>
    </source>
</evidence>
<dbReference type="InterPro" id="IPR004089">
    <property type="entry name" value="MCPsignal_dom"/>
</dbReference>
<keyword evidence="6" id="KW-0175">Coiled coil</keyword>
<keyword evidence="2" id="KW-0812">Transmembrane</keyword>
<sequence length="229" mass="25641">MELSEDIYGKLINIAGRQRMLSQRIGFLFLTLSSQAEKRTPVNGPIWKMLEKALEDFEHGYRILLNGDDAAGLPQLSSARIATVLDAGTIGSGRWRIDRFLTEAHALMEALSGDTAPERAAFDAFSQFVLVELLQTLQAIVNALEEDFAEEMQRRRDKRHEDSERVLKALQEIQKASKFSRMIALNAKISADRAGPYGKEFGALTEELKNISSAITDSSEDIMRHLESI</sequence>
<protein>
    <submittedName>
        <fullName evidence="8">Type IV pili methyl-accepting chemotaxis transducer N-terminal domain-containing protein</fullName>
    </submittedName>
</protein>
<dbReference type="AlphaFoldDB" id="A0A939EA61"/>
<feature type="coiled-coil region" evidence="6">
    <location>
        <begin position="134"/>
        <end position="161"/>
    </location>
</feature>
<keyword evidence="3" id="KW-1133">Transmembrane helix</keyword>
<dbReference type="SUPFAM" id="SSF58104">
    <property type="entry name" value="Methyl-accepting chemotaxis protein (MCP) signaling domain"/>
    <property type="match status" value="1"/>
</dbReference>
<feature type="domain" description="Methyl-accepting transducer" evidence="7">
    <location>
        <begin position="161"/>
        <end position="229"/>
    </location>
</feature>
<comment type="caution">
    <text evidence="8">The sequence shown here is derived from an EMBL/GenBank/DDBJ whole genome shotgun (WGS) entry which is preliminary data.</text>
</comment>
<keyword evidence="5" id="KW-0807">Transducer</keyword>
<gene>
    <name evidence="8" type="ORF">JF539_04880</name>
</gene>
<evidence type="ECO:0000256" key="4">
    <source>
        <dbReference type="ARBA" id="ARBA00023136"/>
    </source>
</evidence>